<evidence type="ECO:0000256" key="1">
    <source>
        <dbReference type="SAM" id="MobiDB-lite"/>
    </source>
</evidence>
<protein>
    <submittedName>
        <fullName evidence="2">LytR family transcriptional regulator</fullName>
    </submittedName>
</protein>
<feature type="non-terminal residue" evidence="2">
    <location>
        <position position="69"/>
    </location>
</feature>
<feature type="region of interest" description="Disordered" evidence="1">
    <location>
        <begin position="1"/>
        <end position="21"/>
    </location>
</feature>
<accession>A0ABU2PP24</accession>
<sequence>MSNDVMSPGPRASRRAAKPRKRRGLKITLIVLLVLLLAAGGTAYWLYSRLDGNITGVDINKALGEDRPE</sequence>
<comment type="caution">
    <text evidence="2">The sequence shown here is derived from an EMBL/GenBank/DDBJ whole genome shotgun (WGS) entry which is preliminary data.</text>
</comment>
<evidence type="ECO:0000313" key="2">
    <source>
        <dbReference type="EMBL" id="MDT0393080.1"/>
    </source>
</evidence>
<feature type="compositionally biased region" description="Basic residues" evidence="1">
    <location>
        <begin position="12"/>
        <end position="21"/>
    </location>
</feature>
<proteinExistence type="predicted"/>
<organism evidence="2 3">
    <name type="scientific">Streptomyces dubilierae</name>
    <dbReference type="NCBI Taxonomy" id="3075533"/>
    <lineage>
        <taxon>Bacteria</taxon>
        <taxon>Bacillati</taxon>
        <taxon>Actinomycetota</taxon>
        <taxon>Actinomycetes</taxon>
        <taxon>Kitasatosporales</taxon>
        <taxon>Streptomycetaceae</taxon>
        <taxon>Streptomyces</taxon>
    </lineage>
</organism>
<keyword evidence="3" id="KW-1185">Reference proteome</keyword>
<name>A0ABU2PP24_9ACTN</name>
<gene>
    <name evidence="2" type="ORF">RM641_37315</name>
</gene>
<dbReference type="Proteomes" id="UP001183586">
    <property type="component" value="Unassembled WGS sequence"/>
</dbReference>
<evidence type="ECO:0000313" key="3">
    <source>
        <dbReference type="Proteomes" id="UP001183586"/>
    </source>
</evidence>
<reference evidence="3" key="1">
    <citation type="submission" date="2023-07" db="EMBL/GenBank/DDBJ databases">
        <title>30 novel species of actinomycetes from the DSMZ collection.</title>
        <authorList>
            <person name="Nouioui I."/>
        </authorList>
    </citation>
    <scope>NUCLEOTIDE SEQUENCE [LARGE SCALE GENOMIC DNA]</scope>
    <source>
        <strain evidence="3">DSM 41921</strain>
    </source>
</reference>
<dbReference type="EMBL" id="JAVREU010000073">
    <property type="protein sequence ID" value="MDT0393080.1"/>
    <property type="molecule type" value="Genomic_DNA"/>
</dbReference>